<sequence>MYVLRRSCLSPITRILYNGSRSEAELIDFRQIGHLIGSDASFRWEHETIQTATFTTAWWQGLATTESTSQSIITSLSTSEQSNGATSTISISLPVATSTITSTSTTASSSTGQGTSGIIPSVSHHGAAWKAGIAVGSFIGILAIIIFAYLLRLRHKFAFFSFPPSVTVDPFVTQNESQTRTVNFDLLSHLGVRSIRNSPVVNGTPLISSRISTDCEHFHEGRAPVKPLPRASVGSRSPQQYFSSYNLDPSNRSGTLHDALFFLNISPTYVHQSGIPPTQKLSVSSTSISTGGRFIHSSECATAGADSVTLPNERTSRDSSFSLQRLWYKIHSPRTTSSNLLPRQLDRDVTDLEDSRTHGCVPSRRGSVTTSCSSATLLDQGSK</sequence>
<keyword evidence="1" id="KW-0472">Membrane</keyword>
<evidence type="ECO:0000313" key="3">
    <source>
        <dbReference type="Proteomes" id="UP000217199"/>
    </source>
</evidence>
<name>A0A286UAV7_9AGAM</name>
<dbReference type="EMBL" id="NBII01000008">
    <property type="protein sequence ID" value="PAV16699.1"/>
    <property type="molecule type" value="Genomic_DNA"/>
</dbReference>
<feature type="transmembrane region" description="Helical" evidence="1">
    <location>
        <begin position="128"/>
        <end position="151"/>
    </location>
</feature>
<protein>
    <submittedName>
        <fullName evidence="2">Uncharacterized protein</fullName>
    </submittedName>
</protein>
<proteinExistence type="predicted"/>
<keyword evidence="1" id="KW-1133">Transmembrane helix</keyword>
<gene>
    <name evidence="2" type="ORF">PNOK_0831900</name>
</gene>
<accession>A0A286UAV7</accession>
<evidence type="ECO:0000256" key="1">
    <source>
        <dbReference type="SAM" id="Phobius"/>
    </source>
</evidence>
<comment type="caution">
    <text evidence="2">The sequence shown here is derived from an EMBL/GenBank/DDBJ whole genome shotgun (WGS) entry which is preliminary data.</text>
</comment>
<organism evidence="2 3">
    <name type="scientific">Pyrrhoderma noxium</name>
    <dbReference type="NCBI Taxonomy" id="2282107"/>
    <lineage>
        <taxon>Eukaryota</taxon>
        <taxon>Fungi</taxon>
        <taxon>Dikarya</taxon>
        <taxon>Basidiomycota</taxon>
        <taxon>Agaricomycotina</taxon>
        <taxon>Agaricomycetes</taxon>
        <taxon>Hymenochaetales</taxon>
        <taxon>Hymenochaetaceae</taxon>
        <taxon>Pyrrhoderma</taxon>
    </lineage>
</organism>
<keyword evidence="1" id="KW-0812">Transmembrane</keyword>
<dbReference type="InParanoid" id="A0A286UAV7"/>
<dbReference type="Proteomes" id="UP000217199">
    <property type="component" value="Unassembled WGS sequence"/>
</dbReference>
<evidence type="ECO:0000313" key="2">
    <source>
        <dbReference type="EMBL" id="PAV16699.1"/>
    </source>
</evidence>
<keyword evidence="3" id="KW-1185">Reference proteome</keyword>
<dbReference type="AlphaFoldDB" id="A0A286UAV7"/>
<reference evidence="2 3" key="1">
    <citation type="journal article" date="2017" name="Mol. Ecol.">
        <title>Comparative and population genomic landscape of Phellinus noxius: A hypervariable fungus causing root rot in trees.</title>
        <authorList>
            <person name="Chung C.L."/>
            <person name="Lee T.J."/>
            <person name="Akiba M."/>
            <person name="Lee H.H."/>
            <person name="Kuo T.H."/>
            <person name="Liu D."/>
            <person name="Ke H.M."/>
            <person name="Yokoi T."/>
            <person name="Roa M.B."/>
            <person name="Lu M.J."/>
            <person name="Chang Y.Y."/>
            <person name="Ann P.J."/>
            <person name="Tsai J.N."/>
            <person name="Chen C.Y."/>
            <person name="Tzean S.S."/>
            <person name="Ota Y."/>
            <person name="Hattori T."/>
            <person name="Sahashi N."/>
            <person name="Liou R.F."/>
            <person name="Kikuchi T."/>
            <person name="Tsai I.J."/>
        </authorList>
    </citation>
    <scope>NUCLEOTIDE SEQUENCE [LARGE SCALE GENOMIC DNA]</scope>
    <source>
        <strain evidence="2 3">FFPRI411160</strain>
    </source>
</reference>